<evidence type="ECO:0000313" key="2">
    <source>
        <dbReference type="Proteomes" id="UP000675409"/>
    </source>
</evidence>
<organism evidence="1 2">
    <name type="scientific">Myceligenerans indicum</name>
    <dbReference type="NCBI Taxonomy" id="2593663"/>
    <lineage>
        <taxon>Bacteria</taxon>
        <taxon>Bacillati</taxon>
        <taxon>Actinomycetota</taxon>
        <taxon>Actinomycetes</taxon>
        <taxon>Micrococcales</taxon>
        <taxon>Promicromonosporaceae</taxon>
        <taxon>Myceligenerans</taxon>
    </lineage>
</organism>
<dbReference type="SUPFAM" id="SSF54427">
    <property type="entry name" value="NTF2-like"/>
    <property type="match status" value="1"/>
</dbReference>
<comment type="caution">
    <text evidence="1">The sequence shown here is derived from an EMBL/GenBank/DDBJ whole genome shotgun (WGS) entry which is preliminary data.</text>
</comment>
<dbReference type="RefSeq" id="WP_201845086.1">
    <property type="nucleotide sequence ID" value="NZ_JABBYC010000002.1"/>
</dbReference>
<accession>A0ABS1LG92</accession>
<gene>
    <name evidence="1" type="ORF">HGK34_02975</name>
</gene>
<dbReference type="InterPro" id="IPR032710">
    <property type="entry name" value="NTF2-like_dom_sf"/>
</dbReference>
<name>A0ABS1LG92_9MICO</name>
<proteinExistence type="predicted"/>
<evidence type="ECO:0000313" key="1">
    <source>
        <dbReference type="EMBL" id="MBL0885255.1"/>
    </source>
</evidence>
<dbReference type="EMBL" id="JABBYC010000002">
    <property type="protein sequence ID" value="MBL0885255.1"/>
    <property type="molecule type" value="Genomic_DNA"/>
</dbReference>
<dbReference type="Proteomes" id="UP000675409">
    <property type="component" value="Unassembled WGS sequence"/>
</dbReference>
<keyword evidence="2" id="KW-1185">Reference proteome</keyword>
<protein>
    <submittedName>
        <fullName evidence="1">Nuclear transport factor 2 family protein</fullName>
    </submittedName>
</protein>
<sequence length="122" mass="14194">MRSLATVLEELLNERETPIEEVMARHFAPDYRQRTDGVWSGWSEVARNLAGIRTMIRSVRVDLLNEFVGGYDYADRHLLTVEMQDGTRQTRESYVFGTFAQDGRFERIEEVTLVDPVHSTRE</sequence>
<reference evidence="1 2" key="1">
    <citation type="journal article" date="2021" name="Arch. Microbiol.">
        <title>Myceligenerans indicum sp. nov., an actinobacterium isolated from mangrove sediment of Sundarbans, India.</title>
        <authorList>
            <person name="Asha K."/>
            <person name="Bhadury P."/>
        </authorList>
    </citation>
    <scope>NUCLEOTIDE SEQUENCE [LARGE SCALE GENOMIC DNA]</scope>
    <source>
        <strain evidence="1 2">I2</strain>
    </source>
</reference>